<protein>
    <recommendedName>
        <fullName evidence="1">UDP-N-acetylglucosamine 2-epimerase domain-containing protein</fullName>
    </recommendedName>
</protein>
<name>A0A0F9PHI4_9ZZZZ</name>
<dbReference type="PANTHER" id="PTHR43174:SF3">
    <property type="entry name" value="UDP-N-ACETYLGLUCOSAMINE 2-EPIMERASE"/>
    <property type="match status" value="1"/>
</dbReference>
<organism evidence="2">
    <name type="scientific">marine sediment metagenome</name>
    <dbReference type="NCBI Taxonomy" id="412755"/>
    <lineage>
        <taxon>unclassified sequences</taxon>
        <taxon>metagenomes</taxon>
        <taxon>ecological metagenomes</taxon>
    </lineage>
</organism>
<dbReference type="NCBIfam" id="TIGR03568">
    <property type="entry name" value="NeuC_NnaA"/>
    <property type="match status" value="1"/>
</dbReference>
<dbReference type="GO" id="GO:0004553">
    <property type="term" value="F:hydrolase activity, hydrolyzing O-glycosyl compounds"/>
    <property type="evidence" value="ECO:0007669"/>
    <property type="project" value="InterPro"/>
</dbReference>
<reference evidence="2" key="1">
    <citation type="journal article" date="2015" name="Nature">
        <title>Complex archaea that bridge the gap between prokaryotes and eukaryotes.</title>
        <authorList>
            <person name="Spang A."/>
            <person name="Saw J.H."/>
            <person name="Jorgensen S.L."/>
            <person name="Zaremba-Niedzwiedzka K."/>
            <person name="Martijn J."/>
            <person name="Lind A.E."/>
            <person name="van Eijk R."/>
            <person name="Schleper C."/>
            <person name="Guy L."/>
            <person name="Ettema T.J."/>
        </authorList>
    </citation>
    <scope>NUCLEOTIDE SEQUENCE</scope>
</reference>
<evidence type="ECO:0000259" key="1">
    <source>
        <dbReference type="Pfam" id="PF02350"/>
    </source>
</evidence>
<dbReference type="PANTHER" id="PTHR43174">
    <property type="entry name" value="UDP-N-ACETYLGLUCOSAMINE 2-EPIMERASE"/>
    <property type="match status" value="1"/>
</dbReference>
<sequence>MLIHYISGSRADFGLMARCLTYLHTSSSHSVGIIATGQHMIKKYGNTLEDIHATGLPVVADVPVRLSGQSGAEMGQALADELTGFLKVWQNTRPDLVLLLGDRGEMVAGALAAVHLGIHVAHLHGGEQTGTLDESFRHAITKLSHIHFPATEDAGERIRSMGEFPECIHVIGAPGLVGVVGRPQADSKALRERLCMGTSMPLALCVFHPVVQEASQAQKQMRTVVEVTRESGYAMVVLRPNSDAGGDLIDAYLDTIPSSPSFRVQTHLEREVYLDLLGVSDLIIGNSSSGIIESASFSLPCVNVGTRQNSRQRNTNTFDCIAITPKDIAEAIQAARNWQRSSDNVYGDGQTDIRLLRHINLLKLTPNLLSKSMPF</sequence>
<dbReference type="Pfam" id="PF02350">
    <property type="entry name" value="Epimerase_2"/>
    <property type="match status" value="1"/>
</dbReference>
<proteinExistence type="predicted"/>
<dbReference type="Gene3D" id="3.40.50.2000">
    <property type="entry name" value="Glycogen Phosphorylase B"/>
    <property type="match status" value="2"/>
</dbReference>
<dbReference type="AlphaFoldDB" id="A0A0F9PHI4"/>
<dbReference type="InterPro" id="IPR029767">
    <property type="entry name" value="WecB-like"/>
</dbReference>
<comment type="caution">
    <text evidence="2">The sequence shown here is derived from an EMBL/GenBank/DDBJ whole genome shotgun (WGS) entry which is preliminary data.</text>
</comment>
<evidence type="ECO:0000313" key="2">
    <source>
        <dbReference type="EMBL" id="KKN23957.1"/>
    </source>
</evidence>
<dbReference type="EMBL" id="LAZR01002923">
    <property type="protein sequence ID" value="KKN23957.1"/>
    <property type="molecule type" value="Genomic_DNA"/>
</dbReference>
<dbReference type="InterPro" id="IPR020004">
    <property type="entry name" value="UDP-GlcNAc_Epase"/>
</dbReference>
<gene>
    <name evidence="2" type="ORF">LCGC14_0899720</name>
</gene>
<accession>A0A0F9PHI4</accession>
<dbReference type="InterPro" id="IPR003331">
    <property type="entry name" value="UDP_GlcNAc_Epimerase_2_dom"/>
</dbReference>
<feature type="domain" description="UDP-N-acetylglucosamine 2-epimerase" evidence="1">
    <location>
        <begin position="26"/>
        <end position="359"/>
    </location>
</feature>
<dbReference type="SUPFAM" id="SSF53756">
    <property type="entry name" value="UDP-Glycosyltransferase/glycogen phosphorylase"/>
    <property type="match status" value="1"/>
</dbReference>
<dbReference type="GO" id="GO:0006047">
    <property type="term" value="P:UDP-N-acetylglucosamine metabolic process"/>
    <property type="evidence" value="ECO:0007669"/>
    <property type="project" value="InterPro"/>
</dbReference>